<protein>
    <submittedName>
        <fullName evidence="1">Uncharacterized protein</fullName>
    </submittedName>
</protein>
<keyword evidence="2" id="KW-1185">Reference proteome</keyword>
<dbReference type="EMBL" id="VWSH01000003">
    <property type="protein sequence ID" value="KAA5533332.1"/>
    <property type="molecule type" value="Genomic_DNA"/>
</dbReference>
<sequence>MKLHAIASQDLQYFETSQFITRLFSDIASLNLDLTKDNEMNERFQLLKAQANEFYNALGQIQAMADTKRLEELDLLRDRKLSTIRLCIATFRYREEPEIKEALTVANIILSRYEGLEFLNYEAESKGIRKFLDEWNKEENDYHVQVLGLQLHLSNLSEVADAFDNVFATRSLTVLSKETYDGKMLKSQMLGTYSSLAKYILAMCDFKKDEGFYPPLLDAFNNGRKYYADLLAKRKGVEGKK</sequence>
<proteinExistence type="predicted"/>
<dbReference type="Proteomes" id="UP000323632">
    <property type="component" value="Unassembled WGS sequence"/>
</dbReference>
<evidence type="ECO:0000313" key="1">
    <source>
        <dbReference type="EMBL" id="KAA5533332.1"/>
    </source>
</evidence>
<accession>A0A5M6CHC7</accession>
<organism evidence="1 2">
    <name type="scientific">Taibaiella lutea</name>
    <dbReference type="NCBI Taxonomy" id="2608001"/>
    <lineage>
        <taxon>Bacteria</taxon>
        <taxon>Pseudomonadati</taxon>
        <taxon>Bacteroidota</taxon>
        <taxon>Chitinophagia</taxon>
        <taxon>Chitinophagales</taxon>
        <taxon>Chitinophagaceae</taxon>
        <taxon>Taibaiella</taxon>
    </lineage>
</organism>
<comment type="caution">
    <text evidence="1">The sequence shown here is derived from an EMBL/GenBank/DDBJ whole genome shotgun (WGS) entry which is preliminary data.</text>
</comment>
<evidence type="ECO:0000313" key="2">
    <source>
        <dbReference type="Proteomes" id="UP000323632"/>
    </source>
</evidence>
<dbReference type="InterPro" id="IPR046228">
    <property type="entry name" value="DUF6261"/>
</dbReference>
<gene>
    <name evidence="1" type="ORF">F0919_12360</name>
</gene>
<name>A0A5M6CHC7_9BACT</name>
<dbReference type="AlphaFoldDB" id="A0A5M6CHC7"/>
<dbReference type="RefSeq" id="WP_150033079.1">
    <property type="nucleotide sequence ID" value="NZ_VWSH01000003.1"/>
</dbReference>
<dbReference type="Pfam" id="PF19775">
    <property type="entry name" value="DUF6261"/>
    <property type="match status" value="1"/>
</dbReference>
<reference evidence="1 2" key="1">
    <citation type="submission" date="2019-09" db="EMBL/GenBank/DDBJ databases">
        <title>Genome sequence and assembly of Taibaiella sp.</title>
        <authorList>
            <person name="Chhetri G."/>
        </authorList>
    </citation>
    <scope>NUCLEOTIDE SEQUENCE [LARGE SCALE GENOMIC DNA]</scope>
    <source>
        <strain evidence="1 2">KVB11</strain>
    </source>
</reference>